<reference evidence="2 3" key="1">
    <citation type="submission" date="2019-12" db="EMBL/GenBank/DDBJ databases">
        <authorList>
            <person name="Floudas D."/>
            <person name="Bentzer J."/>
            <person name="Ahren D."/>
            <person name="Johansson T."/>
            <person name="Persson P."/>
            <person name="Tunlid A."/>
        </authorList>
    </citation>
    <scope>NUCLEOTIDE SEQUENCE [LARGE SCALE GENOMIC DNA]</scope>
    <source>
        <strain evidence="2 3">CBS 102.39</strain>
    </source>
</reference>
<dbReference type="EMBL" id="JAACJL010000001">
    <property type="protein sequence ID" value="KAF4622843.1"/>
    <property type="molecule type" value="Genomic_DNA"/>
</dbReference>
<dbReference type="InterPro" id="IPR029033">
    <property type="entry name" value="His_PPase_superfam"/>
</dbReference>
<dbReference type="InterPro" id="IPR013078">
    <property type="entry name" value="His_Pase_superF_clade-1"/>
</dbReference>
<name>A0A8H4VUB0_9AGAR</name>
<gene>
    <name evidence="2" type="ORF">D9613_001847</name>
</gene>
<evidence type="ECO:0008006" key="4">
    <source>
        <dbReference type="Google" id="ProtNLM"/>
    </source>
</evidence>
<organism evidence="2 3">
    <name type="scientific">Agrocybe pediades</name>
    <dbReference type="NCBI Taxonomy" id="84607"/>
    <lineage>
        <taxon>Eukaryota</taxon>
        <taxon>Fungi</taxon>
        <taxon>Dikarya</taxon>
        <taxon>Basidiomycota</taxon>
        <taxon>Agaricomycotina</taxon>
        <taxon>Agaricomycetes</taxon>
        <taxon>Agaricomycetidae</taxon>
        <taxon>Agaricales</taxon>
        <taxon>Agaricineae</taxon>
        <taxon>Strophariaceae</taxon>
        <taxon>Agrocybe</taxon>
    </lineage>
</organism>
<proteinExistence type="predicted"/>
<evidence type="ECO:0000313" key="2">
    <source>
        <dbReference type="EMBL" id="KAF4622843.1"/>
    </source>
</evidence>
<accession>A0A8H4VUB0</accession>
<evidence type="ECO:0000313" key="3">
    <source>
        <dbReference type="Proteomes" id="UP000521872"/>
    </source>
</evidence>
<dbReference type="AlphaFoldDB" id="A0A8H4VUB0"/>
<dbReference type="InterPro" id="IPR051710">
    <property type="entry name" value="Phosphatase_SH3-domain"/>
</dbReference>
<evidence type="ECO:0000256" key="1">
    <source>
        <dbReference type="SAM" id="MobiDB-lite"/>
    </source>
</evidence>
<dbReference type="CDD" id="cd07067">
    <property type="entry name" value="HP_PGM_like"/>
    <property type="match status" value="1"/>
</dbReference>
<dbReference type="Proteomes" id="UP000521872">
    <property type="component" value="Unassembled WGS sequence"/>
</dbReference>
<dbReference type="Pfam" id="PF00300">
    <property type="entry name" value="His_Phos_1"/>
    <property type="match status" value="1"/>
</dbReference>
<feature type="region of interest" description="Disordered" evidence="1">
    <location>
        <begin position="246"/>
        <end position="272"/>
    </location>
</feature>
<dbReference type="SUPFAM" id="SSF53254">
    <property type="entry name" value="Phosphoglycerate mutase-like"/>
    <property type="match status" value="1"/>
</dbReference>
<sequence>MIEKIYIARHGFRLNWINSVWTSPTGLERDPPLTAYGETQAEELCQFFMSFPEEDRPTAIFSSPYCCTARPVAQALGLPIYVEHGIAEWYSPVVPGSGLHPRPGSTESLKQHFAEVDPSWKTMYYPSRKGETVAELHNRIDTFLSAFVPVVLQRFPPEQHRRILFVTHAATTIALIHSFVGDRSLHLKAGCCSLSELERKTIEEGVGETQVVGGWKPVSLVSGDHLQGGSSREWGFEDIEVEKGRVVEDPGVPGTENEPDAPVGLQKHTSNL</sequence>
<dbReference type="PANTHER" id="PTHR16469">
    <property type="entry name" value="UBIQUITIN-ASSOCIATED AND SH3 DOMAIN-CONTAINING BA-RELATED"/>
    <property type="match status" value="1"/>
</dbReference>
<comment type="caution">
    <text evidence="2">The sequence shown here is derived from an EMBL/GenBank/DDBJ whole genome shotgun (WGS) entry which is preliminary data.</text>
</comment>
<dbReference type="PANTHER" id="PTHR16469:SF51">
    <property type="entry name" value="TRANSCRIPTION FACTOR TAU 55 KDA SUBUNIT"/>
    <property type="match status" value="1"/>
</dbReference>
<keyword evidence="3" id="KW-1185">Reference proteome</keyword>
<dbReference type="Gene3D" id="3.40.50.1240">
    <property type="entry name" value="Phosphoglycerate mutase-like"/>
    <property type="match status" value="1"/>
</dbReference>
<protein>
    <recommendedName>
        <fullName evidence="4">Phosphoglycerate mutase-like protein</fullName>
    </recommendedName>
</protein>